<gene>
    <name evidence="1" type="ORF">ETSY2_14680</name>
</gene>
<keyword evidence="2" id="KW-1185">Reference proteome</keyword>
<dbReference type="AlphaFoldDB" id="W4M918"/>
<evidence type="ECO:0000313" key="1">
    <source>
        <dbReference type="EMBL" id="ETX06839.1"/>
    </source>
</evidence>
<comment type="caution">
    <text evidence="1">The sequence shown here is derived from an EMBL/GenBank/DDBJ whole genome shotgun (WGS) entry which is preliminary data.</text>
</comment>
<proteinExistence type="predicted"/>
<accession>W4M918</accession>
<dbReference type="HOGENOM" id="CLU_2841595_0_0_7"/>
<name>W4M918_9BACT</name>
<organism evidence="1 2">
    <name type="scientific">Candidatus Entotheonella gemina</name>
    <dbReference type="NCBI Taxonomy" id="1429439"/>
    <lineage>
        <taxon>Bacteria</taxon>
        <taxon>Pseudomonadati</taxon>
        <taxon>Nitrospinota/Tectimicrobiota group</taxon>
        <taxon>Candidatus Tectimicrobiota</taxon>
        <taxon>Candidatus Entotheonellia</taxon>
        <taxon>Candidatus Entotheonellales</taxon>
        <taxon>Candidatus Entotheonellaceae</taxon>
        <taxon>Candidatus Entotheonella</taxon>
    </lineage>
</organism>
<sequence>MTLEQLEQKVNDLQRQVAELRRDIKPLRPLTHIEETFGMFADDPDFDEMVRLGRQYREQINAEDD</sequence>
<protein>
    <submittedName>
        <fullName evidence="1">Uncharacterized protein</fullName>
    </submittedName>
</protein>
<evidence type="ECO:0000313" key="2">
    <source>
        <dbReference type="Proteomes" id="UP000019140"/>
    </source>
</evidence>
<dbReference type="Proteomes" id="UP000019140">
    <property type="component" value="Unassembled WGS sequence"/>
</dbReference>
<reference evidence="1 2" key="1">
    <citation type="journal article" date="2014" name="Nature">
        <title>An environmental bacterial taxon with a large and distinct metabolic repertoire.</title>
        <authorList>
            <person name="Wilson M.C."/>
            <person name="Mori T."/>
            <person name="Ruckert C."/>
            <person name="Uria A.R."/>
            <person name="Helf M.J."/>
            <person name="Takada K."/>
            <person name="Gernert C."/>
            <person name="Steffens U.A."/>
            <person name="Heycke N."/>
            <person name="Schmitt S."/>
            <person name="Rinke C."/>
            <person name="Helfrich E.J."/>
            <person name="Brachmann A.O."/>
            <person name="Gurgui C."/>
            <person name="Wakimoto T."/>
            <person name="Kracht M."/>
            <person name="Crusemann M."/>
            <person name="Hentschel U."/>
            <person name="Abe I."/>
            <person name="Matsunaga S."/>
            <person name="Kalinowski J."/>
            <person name="Takeyama H."/>
            <person name="Piel J."/>
        </authorList>
    </citation>
    <scope>NUCLEOTIDE SEQUENCE [LARGE SCALE GENOMIC DNA]</scope>
    <source>
        <strain evidence="2">TSY2</strain>
    </source>
</reference>
<dbReference type="EMBL" id="AZHX01000586">
    <property type="protein sequence ID" value="ETX06839.1"/>
    <property type="molecule type" value="Genomic_DNA"/>
</dbReference>